<reference evidence="2" key="1">
    <citation type="journal article" date="2020" name="mSystems">
        <title>Genome- and Community-Level Interaction Insights into Carbon Utilization and Element Cycling Functions of Hydrothermarchaeota in Hydrothermal Sediment.</title>
        <authorList>
            <person name="Zhou Z."/>
            <person name="Liu Y."/>
            <person name="Xu W."/>
            <person name="Pan J."/>
            <person name="Luo Z.H."/>
            <person name="Li M."/>
        </authorList>
    </citation>
    <scope>NUCLEOTIDE SEQUENCE [LARGE SCALE GENOMIC DNA]</scope>
    <source>
        <strain evidence="2">SpSt-524</strain>
    </source>
</reference>
<accession>A0A7C3DQ66</accession>
<feature type="transmembrane region" description="Helical" evidence="1">
    <location>
        <begin position="143"/>
        <end position="170"/>
    </location>
</feature>
<dbReference type="AlphaFoldDB" id="A0A7C3DQ66"/>
<keyword evidence="1" id="KW-1133">Transmembrane helix</keyword>
<comment type="caution">
    <text evidence="2">The sequence shown here is derived from an EMBL/GenBank/DDBJ whole genome shotgun (WGS) entry which is preliminary data.</text>
</comment>
<feature type="transmembrane region" description="Helical" evidence="1">
    <location>
        <begin position="12"/>
        <end position="34"/>
    </location>
</feature>
<name>A0A7C3DQ66_MEIRU</name>
<organism evidence="2">
    <name type="scientific">Meiothermus ruber</name>
    <dbReference type="NCBI Taxonomy" id="277"/>
    <lineage>
        <taxon>Bacteria</taxon>
        <taxon>Thermotogati</taxon>
        <taxon>Deinococcota</taxon>
        <taxon>Deinococci</taxon>
        <taxon>Thermales</taxon>
        <taxon>Thermaceae</taxon>
        <taxon>Meiothermus</taxon>
    </lineage>
</organism>
<evidence type="ECO:0000256" key="1">
    <source>
        <dbReference type="SAM" id="Phobius"/>
    </source>
</evidence>
<keyword evidence="1" id="KW-0472">Membrane</keyword>
<evidence type="ECO:0000313" key="2">
    <source>
        <dbReference type="EMBL" id="HFG20192.1"/>
    </source>
</evidence>
<dbReference type="EMBL" id="DSWI01000012">
    <property type="protein sequence ID" value="HFG20192.1"/>
    <property type="molecule type" value="Genomic_DNA"/>
</dbReference>
<gene>
    <name evidence="2" type="ORF">ENS82_05635</name>
</gene>
<sequence length="219" mass="24657">MDRGLAESIATIASLLWWLYVICGLFISWVVKYYRDDLKPGYRVWSLPSWRDVLFLVWVWVLSGTSLAFLGILEQPVVSGFNFIATEFSWRLLFWASLEEVLRAGVFDMFRGSLGLSVLANSAVFGVCHLGDDVERIANTPMYAVFFPLAGMAIGIALLAILVRMGLVWAIMVHFCVNTFRLVLLTSDGILNYLIFFASIGLLIYISFPSLRGYSKKLS</sequence>
<feature type="transmembrane region" description="Helical" evidence="1">
    <location>
        <begin position="110"/>
        <end position="131"/>
    </location>
</feature>
<protein>
    <submittedName>
        <fullName evidence="2">Uncharacterized protein</fullName>
    </submittedName>
</protein>
<feature type="transmembrane region" description="Helical" evidence="1">
    <location>
        <begin position="54"/>
        <end position="73"/>
    </location>
</feature>
<keyword evidence="1" id="KW-0812">Transmembrane</keyword>
<feature type="transmembrane region" description="Helical" evidence="1">
    <location>
        <begin position="190"/>
        <end position="208"/>
    </location>
</feature>
<proteinExistence type="predicted"/>